<dbReference type="PROSITE" id="PS51132">
    <property type="entry name" value="OLF"/>
    <property type="match status" value="1"/>
</dbReference>
<evidence type="ECO:0000256" key="3">
    <source>
        <dbReference type="PROSITE-ProRule" id="PRU00446"/>
    </source>
</evidence>
<reference evidence="6" key="1">
    <citation type="submission" date="2025-08" db="UniProtKB">
        <authorList>
            <consortium name="Ensembl"/>
        </authorList>
    </citation>
    <scope>IDENTIFICATION</scope>
</reference>
<gene>
    <name evidence="6" type="primary">LOC115643880</name>
</gene>
<feature type="coiled-coil region" evidence="4">
    <location>
        <begin position="82"/>
        <end position="166"/>
    </location>
</feature>
<feature type="domain" description="Olfactomedin-like" evidence="5">
    <location>
        <begin position="205"/>
        <end position="469"/>
    </location>
</feature>
<evidence type="ECO:0000313" key="6">
    <source>
        <dbReference type="Ensembl" id="ENSGEVP00005024641.1"/>
    </source>
</evidence>
<organism evidence="6 7">
    <name type="scientific">Gopherus evgoodei</name>
    <name type="common">Goodes thornscrub tortoise</name>
    <dbReference type="NCBI Taxonomy" id="1825980"/>
    <lineage>
        <taxon>Eukaryota</taxon>
        <taxon>Metazoa</taxon>
        <taxon>Chordata</taxon>
        <taxon>Craniata</taxon>
        <taxon>Vertebrata</taxon>
        <taxon>Euteleostomi</taxon>
        <taxon>Archelosauria</taxon>
        <taxon>Testudinata</taxon>
        <taxon>Testudines</taxon>
        <taxon>Cryptodira</taxon>
        <taxon>Durocryptodira</taxon>
        <taxon>Testudinoidea</taxon>
        <taxon>Testudinidae</taxon>
        <taxon>Gopherus</taxon>
    </lineage>
</organism>
<dbReference type="AlphaFoldDB" id="A0A8C5F070"/>
<keyword evidence="7" id="KW-1185">Reference proteome</keyword>
<dbReference type="GO" id="GO:0005615">
    <property type="term" value="C:extracellular space"/>
    <property type="evidence" value="ECO:0007669"/>
    <property type="project" value="TreeGrafter"/>
</dbReference>
<dbReference type="SMART" id="SM00284">
    <property type="entry name" value="OLF"/>
    <property type="match status" value="1"/>
</dbReference>
<dbReference type="OrthoDB" id="8626508at2759"/>
<dbReference type="InterPro" id="IPR003112">
    <property type="entry name" value="Olfac-like_dom"/>
</dbReference>
<dbReference type="GO" id="GO:0007165">
    <property type="term" value="P:signal transduction"/>
    <property type="evidence" value="ECO:0007669"/>
    <property type="project" value="TreeGrafter"/>
</dbReference>
<dbReference type="PANTHER" id="PTHR23192:SF7">
    <property type="entry name" value="OLFACTOMEDIN-4"/>
    <property type="match status" value="1"/>
</dbReference>
<evidence type="ECO:0000259" key="5">
    <source>
        <dbReference type="PROSITE" id="PS51132"/>
    </source>
</evidence>
<comment type="caution">
    <text evidence="3">Lacks conserved residue(s) required for the propagation of feature annotation.</text>
</comment>
<evidence type="ECO:0000256" key="4">
    <source>
        <dbReference type="SAM" id="Coils"/>
    </source>
</evidence>
<comment type="subcellular location">
    <subcellularLocation>
        <location evidence="1">Secreted</location>
    </subcellularLocation>
</comment>
<evidence type="ECO:0000256" key="1">
    <source>
        <dbReference type="ARBA" id="ARBA00004613"/>
    </source>
</evidence>
<dbReference type="Ensembl" id="ENSGEVT00005025911.1">
    <property type="protein sequence ID" value="ENSGEVP00005024641.1"/>
    <property type="gene ID" value="ENSGEVG00005017407.1"/>
</dbReference>
<sequence length="472" mass="54468">NVFRIYHHSLTFPCLGTHVDNLLSETCFLQPFANVTGSLNDHGVCQCSVYLPDPVFPVQKVEMLEITAQVLSEKFDRELTKVSQYTKAIEMYEQKIQNLTIKVEHMESTSVSYMELDFQLLKLEISEMERLVTQLKSTLVGSNVIVEQLYVEIKNLTLMVNDLESLDKNNILAIHREIVALQNRLKECEKHRNQTTKPSYFPPGSCGHGGIVNISQPYVVQLNWKGFSFKYGSWGRDYSLRTPQKDLYWIAPLNTDGRLLEYYRLHNSYDDLLLLKNARELKIPYGYGEGSGTTVYNNFMYYNIYNSREIGKLDLNTNTLTVRKTLPNAAYGNRFSYAGVGWQDMDFAVDESGLWVIYSTEDNTGNIMISKLNETTLDVLHTWNTRQYKPSISNAFIICGVLYATRPVNTRKEEIFYTYDTNTEQEGKISIIMDKMLETIQSINYNPSDQVLYVYSDGYLVKYDLIFQPVLH</sequence>
<dbReference type="InterPro" id="IPR050605">
    <property type="entry name" value="Olfactomedin-like_domain"/>
</dbReference>
<keyword evidence="4" id="KW-0175">Coiled coil</keyword>
<keyword evidence="2" id="KW-0964">Secreted</keyword>
<proteinExistence type="predicted"/>
<protein>
    <submittedName>
        <fullName evidence="6">Olfactomedin-4-like</fullName>
    </submittedName>
</protein>
<evidence type="ECO:0000313" key="7">
    <source>
        <dbReference type="Proteomes" id="UP000694390"/>
    </source>
</evidence>
<dbReference type="PANTHER" id="PTHR23192">
    <property type="entry name" value="OLFACTOMEDIN-RELATED"/>
    <property type="match status" value="1"/>
</dbReference>
<dbReference type="Pfam" id="PF02191">
    <property type="entry name" value="OLF"/>
    <property type="match status" value="1"/>
</dbReference>
<evidence type="ECO:0000256" key="2">
    <source>
        <dbReference type="ARBA" id="ARBA00022525"/>
    </source>
</evidence>
<accession>A0A8C5F070</accession>
<dbReference type="Proteomes" id="UP000694390">
    <property type="component" value="Unassembled WGS sequence"/>
</dbReference>
<dbReference type="GeneTree" id="ENSGT00940000155454"/>
<name>A0A8C5F070_9SAUR</name>
<reference evidence="6" key="2">
    <citation type="submission" date="2025-09" db="UniProtKB">
        <authorList>
            <consortium name="Ensembl"/>
        </authorList>
    </citation>
    <scope>IDENTIFICATION</scope>
</reference>